<accession>A0A4Z1A7A5</accession>
<dbReference type="InterPro" id="IPR033885">
    <property type="entry name" value="AlkB/XylM"/>
</dbReference>
<dbReference type="InterPro" id="IPR012675">
    <property type="entry name" value="Beta-grasp_dom_sf"/>
</dbReference>
<keyword evidence="11 12" id="KW-0472">Membrane</keyword>
<sequence>MERKELDMFLTDRTSTGKTKVSVKRDTEKMTNQVIINGTSIQVRPEENILSAALRQGIDFPHSCRVGGCATCKCQLVEGKVKELTETGYLLSDEELDNGFILACQSIPQTDVSIRVENKETIYGKVFQQKILTDEICEISIQLDTKLNFNAGQYVSLSIEGLDAERNYSIANAPNEKGIVRFIIRKVPNGKLSNYIFNEPLVGKKAKVKGAFGNFYLRENKNPILMVAGGSGLAPILAILEQGILNGIKRPLTLLFGARKKEDLYKINEIQKIEKIWKGKFTFVPILSEEPKNSSWKGERGLVTSKIKDHLTKDTEAYLCGPPPMVDIATKELLQSGIEKQSIFADRFTTIDHSLSLQIDDKKTRYKASFFDYLKFFLFHAVGLTSVVSLLMGGTYTTIGFFSLLFFYIVGDAISGDDKSTPSYSKPEILTLQLWMALPILSLIFFCSTWTVSPTDTLGFGSWLTDLFGYDFNLAKANTPTLVHFYAVILTGLMIGLVGTITAHELTHRTWDPISMFIGRWLLAFSFDTIFSIEHVYGHHRYVSTTEDPATAPRGRNVYYHILASTIKGNLSAWKIETKRLKRKNLSILSYHNAFLRGHLMSLSLVGLAYWIGGMPGMFFFIAAGLFGKTLLEIVNYMEHYGMVRLPEEPVQPRHSWNTNKRISSWTMFNLTRHSHHHAQGEVAYQDLRPYPNAPMMISGYLTTIVVALIPPLWHYLMIPKVMEWDKKFASPEELELAKIANEKSGIARLIASNKE</sequence>
<proteinExistence type="inferred from homology"/>
<evidence type="ECO:0000256" key="2">
    <source>
        <dbReference type="ARBA" id="ARBA00010823"/>
    </source>
</evidence>
<dbReference type="GO" id="GO:0051537">
    <property type="term" value="F:2 iron, 2 sulfur cluster binding"/>
    <property type="evidence" value="ECO:0007669"/>
    <property type="project" value="InterPro"/>
</dbReference>
<dbReference type="Pfam" id="PF00111">
    <property type="entry name" value="Fer2"/>
    <property type="match status" value="1"/>
</dbReference>
<feature type="transmembrane region" description="Helical" evidence="12">
    <location>
        <begin position="398"/>
        <end position="414"/>
    </location>
</feature>
<evidence type="ECO:0000256" key="7">
    <source>
        <dbReference type="ARBA" id="ARBA00022989"/>
    </source>
</evidence>
<keyword evidence="9" id="KW-0408">Iron</keyword>
<keyword evidence="3" id="KW-1003">Cell membrane</keyword>
<keyword evidence="7 12" id="KW-1133">Transmembrane helix</keyword>
<evidence type="ECO:0000256" key="6">
    <source>
        <dbReference type="ARBA" id="ARBA00022723"/>
    </source>
</evidence>
<dbReference type="GO" id="GO:0006629">
    <property type="term" value="P:lipid metabolic process"/>
    <property type="evidence" value="ECO:0007669"/>
    <property type="project" value="InterPro"/>
</dbReference>
<comment type="subcellular location">
    <subcellularLocation>
        <location evidence="1">Cell inner membrane</location>
        <topology evidence="1">Multi-pass membrane protein</topology>
    </subcellularLocation>
</comment>
<dbReference type="Gene3D" id="3.40.50.80">
    <property type="entry name" value="Nucleotide-binding domain of ferredoxin-NADP reductase (FNR) module"/>
    <property type="match status" value="1"/>
</dbReference>
<keyword evidence="4" id="KW-0997">Cell inner membrane</keyword>
<reference evidence="15" key="1">
    <citation type="journal article" date="2019" name="PLoS Negl. Trop. Dis.">
        <title>Revisiting the worldwide diversity of Leptospira species in the environment.</title>
        <authorList>
            <person name="Vincent A.T."/>
            <person name="Schiettekatte O."/>
            <person name="Bourhy P."/>
            <person name="Veyrier F.J."/>
            <person name="Picardeau M."/>
        </authorList>
    </citation>
    <scope>NUCLEOTIDE SEQUENCE [LARGE SCALE GENOMIC DNA]</scope>
    <source>
        <strain evidence="15">201702451</strain>
    </source>
</reference>
<evidence type="ECO:0000256" key="12">
    <source>
        <dbReference type="SAM" id="Phobius"/>
    </source>
</evidence>
<feature type="transmembrane region" description="Helical" evidence="12">
    <location>
        <begin position="698"/>
        <end position="717"/>
    </location>
</feature>
<keyword evidence="10" id="KW-0503">Monooxygenase</keyword>
<dbReference type="PRINTS" id="PR00410">
    <property type="entry name" value="PHEHYDRXLASE"/>
</dbReference>
<dbReference type="PANTHER" id="PTHR38674">
    <property type="entry name" value="ALKANE 1-MONOOXYGENASE 1"/>
    <property type="match status" value="1"/>
</dbReference>
<dbReference type="PANTHER" id="PTHR38674:SF1">
    <property type="entry name" value="ALKANE 1-MONOOXYGENASE 1"/>
    <property type="match status" value="1"/>
</dbReference>
<dbReference type="EMBL" id="RQGH01000006">
    <property type="protein sequence ID" value="TGL75951.1"/>
    <property type="molecule type" value="Genomic_DNA"/>
</dbReference>
<dbReference type="InterPro" id="IPR001041">
    <property type="entry name" value="2Fe-2S_ferredoxin-type"/>
</dbReference>
<dbReference type="Pfam" id="PF00487">
    <property type="entry name" value="FA_desaturase"/>
    <property type="match status" value="1"/>
</dbReference>
<evidence type="ECO:0000259" key="13">
    <source>
        <dbReference type="PROSITE" id="PS51085"/>
    </source>
</evidence>
<dbReference type="CDD" id="cd03512">
    <property type="entry name" value="Alkane-hydroxylase"/>
    <property type="match status" value="1"/>
</dbReference>
<dbReference type="InterPro" id="IPR001433">
    <property type="entry name" value="OxRdtase_FAD/NAD-bd"/>
</dbReference>
<dbReference type="CDD" id="cd00207">
    <property type="entry name" value="fer2"/>
    <property type="match status" value="1"/>
</dbReference>
<dbReference type="PROSITE" id="PS00197">
    <property type="entry name" value="2FE2S_FER_1"/>
    <property type="match status" value="1"/>
</dbReference>
<dbReference type="InterPro" id="IPR017938">
    <property type="entry name" value="Riboflavin_synthase-like_b-brl"/>
</dbReference>
<dbReference type="InterPro" id="IPR005804">
    <property type="entry name" value="FA_desaturase_dom"/>
</dbReference>
<dbReference type="InterPro" id="IPR008333">
    <property type="entry name" value="Cbr1-like_FAD-bd_dom"/>
</dbReference>
<comment type="similarity">
    <text evidence="2">Belongs to the fatty acid desaturase type 1 family. AlkB subfamily.</text>
</comment>
<gene>
    <name evidence="15" type="ORF">EHQ62_00980</name>
</gene>
<evidence type="ECO:0000256" key="11">
    <source>
        <dbReference type="ARBA" id="ARBA00023136"/>
    </source>
</evidence>
<dbReference type="SUPFAM" id="SSF54292">
    <property type="entry name" value="2Fe-2S ferredoxin-like"/>
    <property type="match status" value="1"/>
</dbReference>
<dbReference type="Gene3D" id="3.10.20.30">
    <property type="match status" value="1"/>
</dbReference>
<dbReference type="Pfam" id="PF00970">
    <property type="entry name" value="FAD_binding_6"/>
    <property type="match status" value="1"/>
</dbReference>
<feature type="transmembrane region" description="Helical" evidence="12">
    <location>
        <begin position="434"/>
        <end position="453"/>
    </location>
</feature>
<evidence type="ECO:0000256" key="3">
    <source>
        <dbReference type="ARBA" id="ARBA00022475"/>
    </source>
</evidence>
<keyword evidence="6" id="KW-0479">Metal-binding</keyword>
<dbReference type="SUPFAM" id="SSF63380">
    <property type="entry name" value="Riboflavin synthase domain-like"/>
    <property type="match status" value="1"/>
</dbReference>
<evidence type="ECO:0000259" key="14">
    <source>
        <dbReference type="PROSITE" id="PS51384"/>
    </source>
</evidence>
<keyword evidence="16" id="KW-1185">Reference proteome</keyword>
<protein>
    <submittedName>
        <fullName evidence="15">Flavodoxin reductase</fullName>
    </submittedName>
</protein>
<comment type="caution">
    <text evidence="15">The sequence shown here is derived from an EMBL/GenBank/DDBJ whole genome shotgun (WGS) entry which is preliminary data.</text>
</comment>
<evidence type="ECO:0000256" key="10">
    <source>
        <dbReference type="ARBA" id="ARBA00023033"/>
    </source>
</evidence>
<keyword evidence="5 12" id="KW-0812">Transmembrane</keyword>
<dbReference type="PRINTS" id="PR00371">
    <property type="entry name" value="FPNCR"/>
</dbReference>
<dbReference type="GO" id="GO:0004497">
    <property type="term" value="F:monooxygenase activity"/>
    <property type="evidence" value="ECO:0007669"/>
    <property type="project" value="UniProtKB-KW"/>
</dbReference>
<evidence type="ECO:0000256" key="8">
    <source>
        <dbReference type="ARBA" id="ARBA00023002"/>
    </source>
</evidence>
<dbReference type="Proteomes" id="UP000297567">
    <property type="component" value="Unassembled WGS sequence"/>
</dbReference>
<dbReference type="GO" id="GO:0046872">
    <property type="term" value="F:metal ion binding"/>
    <property type="evidence" value="ECO:0007669"/>
    <property type="project" value="UniProtKB-KW"/>
</dbReference>
<dbReference type="InterPro" id="IPR036010">
    <property type="entry name" value="2Fe-2S_ferredoxin-like_sf"/>
</dbReference>
<feature type="domain" description="FAD-binding FR-type" evidence="14">
    <location>
        <begin position="109"/>
        <end position="218"/>
    </location>
</feature>
<dbReference type="InterPro" id="IPR006058">
    <property type="entry name" value="2Fe2S_fd_BS"/>
</dbReference>
<dbReference type="PROSITE" id="PS51384">
    <property type="entry name" value="FAD_FR"/>
    <property type="match status" value="1"/>
</dbReference>
<dbReference type="SUPFAM" id="SSF52343">
    <property type="entry name" value="Ferredoxin reductase-like, C-terminal NADP-linked domain"/>
    <property type="match status" value="1"/>
</dbReference>
<feature type="domain" description="2Fe-2S ferredoxin-type" evidence="13">
    <location>
        <begin position="19"/>
        <end position="120"/>
    </location>
</feature>
<dbReference type="InterPro" id="IPR001709">
    <property type="entry name" value="Flavoprot_Pyr_Nucl_cyt_Rdtase"/>
</dbReference>
<dbReference type="PROSITE" id="PS51085">
    <property type="entry name" value="2FE2S_FER_2"/>
    <property type="match status" value="1"/>
</dbReference>
<evidence type="ECO:0000313" key="15">
    <source>
        <dbReference type="EMBL" id="TGL75951.1"/>
    </source>
</evidence>
<dbReference type="InterPro" id="IPR017927">
    <property type="entry name" value="FAD-bd_FR_type"/>
</dbReference>
<dbReference type="Gene3D" id="2.40.30.10">
    <property type="entry name" value="Translation factors"/>
    <property type="match status" value="1"/>
</dbReference>
<name>A0A4Z1A7A5_9LEPT</name>
<evidence type="ECO:0000256" key="9">
    <source>
        <dbReference type="ARBA" id="ARBA00023004"/>
    </source>
</evidence>
<feature type="transmembrane region" description="Helical" evidence="12">
    <location>
        <begin position="483"/>
        <end position="506"/>
    </location>
</feature>
<dbReference type="AlphaFoldDB" id="A0A4Z1A7A5"/>
<organism evidence="15 16">
    <name type="scientific">Leptospira jelokensis</name>
    <dbReference type="NCBI Taxonomy" id="2484931"/>
    <lineage>
        <taxon>Bacteria</taxon>
        <taxon>Pseudomonadati</taxon>
        <taxon>Spirochaetota</taxon>
        <taxon>Spirochaetia</taxon>
        <taxon>Leptospirales</taxon>
        <taxon>Leptospiraceae</taxon>
        <taxon>Leptospira</taxon>
    </lineage>
</organism>
<evidence type="ECO:0000256" key="5">
    <source>
        <dbReference type="ARBA" id="ARBA00022692"/>
    </source>
</evidence>
<dbReference type="Pfam" id="PF00175">
    <property type="entry name" value="NAD_binding_1"/>
    <property type="match status" value="1"/>
</dbReference>
<dbReference type="GO" id="GO:0005886">
    <property type="term" value="C:plasma membrane"/>
    <property type="evidence" value="ECO:0007669"/>
    <property type="project" value="UniProtKB-SubCell"/>
</dbReference>
<dbReference type="InterPro" id="IPR039261">
    <property type="entry name" value="FNR_nucleotide-bd"/>
</dbReference>
<evidence type="ECO:0000313" key="16">
    <source>
        <dbReference type="Proteomes" id="UP000297567"/>
    </source>
</evidence>
<evidence type="ECO:0000256" key="1">
    <source>
        <dbReference type="ARBA" id="ARBA00004429"/>
    </source>
</evidence>
<evidence type="ECO:0000256" key="4">
    <source>
        <dbReference type="ARBA" id="ARBA00022519"/>
    </source>
</evidence>
<keyword evidence="8" id="KW-0560">Oxidoreductase</keyword>